<dbReference type="Pfam" id="PF02739">
    <property type="entry name" value="5_3_exonuc_N"/>
    <property type="match status" value="1"/>
</dbReference>
<dbReference type="Gene3D" id="3.40.50.1010">
    <property type="entry name" value="5'-nuclease"/>
    <property type="match status" value="1"/>
</dbReference>
<keyword evidence="12 17" id="KW-0239">DNA-directed DNA polymerase</keyword>
<dbReference type="SMART" id="SM00475">
    <property type="entry name" value="53EXOc"/>
    <property type="match status" value="1"/>
</dbReference>
<feature type="domain" description="5'-3' exonuclease" evidence="19">
    <location>
        <begin position="7"/>
        <end position="268"/>
    </location>
</feature>
<proteinExistence type="inferred from homology"/>
<dbReference type="FunFam" id="3.40.50.1010:FF:000001">
    <property type="entry name" value="DNA polymerase I"/>
    <property type="match status" value="1"/>
</dbReference>
<dbReference type="GO" id="GO:0003887">
    <property type="term" value="F:DNA-directed DNA polymerase activity"/>
    <property type="evidence" value="ECO:0007669"/>
    <property type="project" value="UniProtKB-UniRule"/>
</dbReference>
<dbReference type="InterPro" id="IPR036397">
    <property type="entry name" value="RNaseH_sf"/>
</dbReference>
<dbReference type="SMART" id="SM00482">
    <property type="entry name" value="POLAc"/>
    <property type="match status" value="1"/>
</dbReference>
<dbReference type="EC" id="2.7.7.7" evidence="3 16"/>
<dbReference type="SMART" id="SM00279">
    <property type="entry name" value="HhH2"/>
    <property type="match status" value="1"/>
</dbReference>
<dbReference type="InterPro" id="IPR001098">
    <property type="entry name" value="DNA-dir_DNA_pol_A_palm_dom"/>
</dbReference>
<dbReference type="NCBIfam" id="TIGR00593">
    <property type="entry name" value="pola"/>
    <property type="match status" value="1"/>
</dbReference>
<evidence type="ECO:0000313" key="21">
    <source>
        <dbReference type="EMBL" id="STP05599.1"/>
    </source>
</evidence>
<comment type="subunit">
    <text evidence="2">Single-chain monomer with multiple functions.</text>
</comment>
<feature type="domain" description="DNA-directed DNA polymerase family A palm" evidence="20">
    <location>
        <begin position="691"/>
        <end position="896"/>
    </location>
</feature>
<evidence type="ECO:0000256" key="6">
    <source>
        <dbReference type="ARBA" id="ARBA00022695"/>
    </source>
</evidence>
<dbReference type="PANTHER" id="PTHR10133">
    <property type="entry name" value="DNA POLYMERASE I"/>
    <property type="match status" value="1"/>
</dbReference>
<dbReference type="InterPro" id="IPR002421">
    <property type="entry name" value="5-3_exonuclease"/>
</dbReference>
<evidence type="ECO:0000259" key="18">
    <source>
        <dbReference type="SMART" id="SM00474"/>
    </source>
</evidence>
<keyword evidence="7 17" id="KW-0235">DNA replication</keyword>
<protein>
    <recommendedName>
        <fullName evidence="4 16">DNA polymerase I</fullName>
        <ecNumber evidence="3 16">2.7.7.7</ecNumber>
    </recommendedName>
</protein>
<dbReference type="CDD" id="cd09859">
    <property type="entry name" value="PIN_53EXO"/>
    <property type="match status" value="1"/>
</dbReference>
<accession>A0A377JIM2</accession>
<dbReference type="CDD" id="cd06139">
    <property type="entry name" value="DNA_polA_I_Ecoli_like_exo"/>
    <property type="match status" value="1"/>
</dbReference>
<sequence length="932" mass="103680">MPTIAPNPLVLVDGSSYLYRAFHAFPPLTNSAGEPTGAMYGVLNMLKSLISQVQPSHIAVVFDAKGKTFRDEMFEQYKSHRPPMPDDLRKQIQPLHDIIRALGIPLLVIEGVEADDVIGTLAVAASKANQKVLISTGDKDMAQLVDDNIMLINTMNNTLLDRDAVIEKYGIPPELIIDYLALMGDNADNIPGVAGVGEKTALGLLQGIGSMAEIYANLDKVAELPIRGAKKLGDKLLAEKEMADLSYRLATIKTDVALDITPEQLTLGASNNDQLTEYFSRYEFKRWLNEVMNGADSITNSSEQPAKVNHYQATPALAQDNSDEVLPAIQIDRSRYETLLTEADLNRWVEKLKQAKLFALDTETDNLDYMAANLVGISFALENGEAAYLPLQLDYLGAPKTLEKITALTLLKPVLENPAIQKVGQNFKYDLTIFARNGIDVQGVAFDTMLESYVLNSTGRHNMDDLAKRYLGHQTISFEEIAGKGKNQLTFNQIPLGKGAEYAAEDADVTMKLQQMLWEKLSKEPSLEKLFKEMELPLLGVLSRMERRGVLIDSDALFLQSNEIANRLSELEEQAYVLAGQPFNLASTKQLQEILFDKLGLPVIQKTPKGAPSTNEEVLEELAFSHELPKVLVEHRGLSKLKSTYTDKLPQMVNPQTGRVHTSYHQAVTATGRLSSSDPNLQNIPIRNEEGRRIRQAFIAREGFTVVAADYSQIELRIMAHLSQDQGLINAFTQGKDIHRSTAAEIFGVALDEVTSEQRRNAKAINFGLIYGMSAFGLSRQLGIGRTDAQSYMDLYFKRYPGVQTFMHDIREKAKAQGYVETLFGRRLYLPDINSSNGMRRKAAERVAINAPMQGTAADIIKRAMIQLDQKLQNDPDIAMIMQVHDELVFEVRSEKVEFYSEFIKTHMESAANLVVPLIVEIGQGTNWDEAH</sequence>
<dbReference type="FunFam" id="1.20.1060.10:FF:000001">
    <property type="entry name" value="DNA polymerase I"/>
    <property type="match status" value="1"/>
</dbReference>
<reference evidence="21 22" key="1">
    <citation type="submission" date="2018-06" db="EMBL/GenBank/DDBJ databases">
        <authorList>
            <consortium name="Pathogen Informatics"/>
            <person name="Doyle S."/>
        </authorList>
    </citation>
    <scope>NUCLEOTIDE SEQUENCE [LARGE SCALE GENOMIC DNA]</scope>
    <source>
        <strain evidence="21 22">NCTC10672</strain>
    </source>
</reference>
<organism evidence="21 22">
    <name type="scientific">Haemophilus parainfluenzae</name>
    <dbReference type="NCBI Taxonomy" id="729"/>
    <lineage>
        <taxon>Bacteria</taxon>
        <taxon>Pseudomonadati</taxon>
        <taxon>Pseudomonadota</taxon>
        <taxon>Gammaproteobacteria</taxon>
        <taxon>Pasteurellales</taxon>
        <taxon>Pasteurellaceae</taxon>
        <taxon>Haemophilus</taxon>
    </lineage>
</organism>
<dbReference type="GO" id="GO:0008409">
    <property type="term" value="F:5'-3' exonuclease activity"/>
    <property type="evidence" value="ECO:0007669"/>
    <property type="project" value="UniProtKB-UniRule"/>
</dbReference>
<dbReference type="Pfam" id="PF01367">
    <property type="entry name" value="5_3_exonuc"/>
    <property type="match status" value="1"/>
</dbReference>
<dbReference type="InterPro" id="IPR029060">
    <property type="entry name" value="PIN-like_dom_sf"/>
</dbReference>
<dbReference type="NCBIfam" id="NF004397">
    <property type="entry name" value="PRK05755.1"/>
    <property type="match status" value="1"/>
</dbReference>
<dbReference type="InterPro" id="IPR002562">
    <property type="entry name" value="3'-5'_exonuclease_dom"/>
</dbReference>
<dbReference type="InterPro" id="IPR002298">
    <property type="entry name" value="DNA_polymerase_A"/>
</dbReference>
<evidence type="ECO:0000256" key="5">
    <source>
        <dbReference type="ARBA" id="ARBA00022679"/>
    </source>
</evidence>
<gene>
    <name evidence="17 21" type="primary">polA</name>
    <name evidence="21" type="ORF">NCTC10672_01565</name>
</gene>
<dbReference type="InterPro" id="IPR043502">
    <property type="entry name" value="DNA/RNA_pol_sf"/>
</dbReference>
<dbReference type="GO" id="GO:0003677">
    <property type="term" value="F:DNA binding"/>
    <property type="evidence" value="ECO:0007669"/>
    <property type="project" value="UniProtKB-UniRule"/>
</dbReference>
<dbReference type="FunFam" id="3.30.420.10:FF:000026">
    <property type="entry name" value="DNA polymerase I"/>
    <property type="match status" value="1"/>
</dbReference>
<dbReference type="AlphaFoldDB" id="A0A377JIM2"/>
<dbReference type="InterPro" id="IPR020046">
    <property type="entry name" value="5-3_exonucl_a-hlix_arch_N"/>
</dbReference>
<dbReference type="InterPro" id="IPR019760">
    <property type="entry name" value="DNA-dir_DNA_pol_A_CS"/>
</dbReference>
<evidence type="ECO:0000256" key="12">
    <source>
        <dbReference type="ARBA" id="ARBA00022932"/>
    </source>
</evidence>
<dbReference type="GO" id="GO:0006302">
    <property type="term" value="P:double-strand break repair"/>
    <property type="evidence" value="ECO:0007669"/>
    <property type="project" value="TreeGrafter"/>
</dbReference>
<dbReference type="FunFam" id="1.10.150.20:FF:000002">
    <property type="entry name" value="DNA polymerase I"/>
    <property type="match status" value="1"/>
</dbReference>
<dbReference type="SUPFAM" id="SSF56672">
    <property type="entry name" value="DNA/RNA polymerases"/>
    <property type="match status" value="1"/>
</dbReference>
<comment type="function">
    <text evidence="17">In addition to polymerase activity, this DNA polymerase exhibits 3'-5' and 5'-3' exonuclease activity.</text>
</comment>
<evidence type="ECO:0000259" key="20">
    <source>
        <dbReference type="SMART" id="SM00482"/>
    </source>
</evidence>
<evidence type="ECO:0000256" key="3">
    <source>
        <dbReference type="ARBA" id="ARBA00012417"/>
    </source>
</evidence>
<dbReference type="PROSITE" id="PS00447">
    <property type="entry name" value="DNA_POLYMERASE_A"/>
    <property type="match status" value="1"/>
</dbReference>
<dbReference type="Gene3D" id="3.30.420.10">
    <property type="entry name" value="Ribonuclease H-like superfamily/Ribonuclease H"/>
    <property type="match status" value="1"/>
</dbReference>
<evidence type="ECO:0000256" key="11">
    <source>
        <dbReference type="ARBA" id="ARBA00022839"/>
    </source>
</evidence>
<dbReference type="SMART" id="SM00474">
    <property type="entry name" value="35EXOc"/>
    <property type="match status" value="1"/>
</dbReference>
<dbReference type="InterPro" id="IPR020045">
    <property type="entry name" value="DNA_polI_H3TH"/>
</dbReference>
<dbReference type="GO" id="GO:0006261">
    <property type="term" value="P:DNA-templated DNA replication"/>
    <property type="evidence" value="ECO:0007669"/>
    <property type="project" value="UniProtKB-UniRule"/>
</dbReference>
<evidence type="ECO:0000256" key="15">
    <source>
        <dbReference type="ARBA" id="ARBA00049244"/>
    </source>
</evidence>
<dbReference type="CDD" id="cd08637">
    <property type="entry name" value="DNA_pol_A_pol_I_C"/>
    <property type="match status" value="1"/>
</dbReference>
<evidence type="ECO:0000256" key="14">
    <source>
        <dbReference type="ARBA" id="ARBA00023204"/>
    </source>
</evidence>
<dbReference type="RefSeq" id="WP_115180363.1">
    <property type="nucleotide sequence ID" value="NZ_UGHY01000002.1"/>
</dbReference>
<evidence type="ECO:0000256" key="4">
    <source>
        <dbReference type="ARBA" id="ARBA00020311"/>
    </source>
</evidence>
<keyword evidence="14 17" id="KW-0234">DNA repair</keyword>
<evidence type="ECO:0000256" key="10">
    <source>
        <dbReference type="ARBA" id="ARBA00022801"/>
    </source>
</evidence>
<dbReference type="GO" id="GO:0008408">
    <property type="term" value="F:3'-5' exonuclease activity"/>
    <property type="evidence" value="ECO:0007669"/>
    <property type="project" value="UniProtKB-UniRule"/>
</dbReference>
<evidence type="ECO:0000256" key="13">
    <source>
        <dbReference type="ARBA" id="ARBA00023125"/>
    </source>
</evidence>
<evidence type="ECO:0000256" key="17">
    <source>
        <dbReference type="RuleBase" id="RU004460"/>
    </source>
</evidence>
<dbReference type="SUPFAM" id="SSF53098">
    <property type="entry name" value="Ribonuclease H-like"/>
    <property type="match status" value="1"/>
</dbReference>
<keyword evidence="13 17" id="KW-0238">DNA-binding</keyword>
<dbReference type="PRINTS" id="PR00868">
    <property type="entry name" value="DNAPOLI"/>
</dbReference>
<dbReference type="EMBL" id="UGHY01000002">
    <property type="protein sequence ID" value="STP05599.1"/>
    <property type="molecule type" value="Genomic_DNA"/>
</dbReference>
<keyword evidence="10 17" id="KW-0378">Hydrolase</keyword>
<keyword evidence="9 17" id="KW-0227">DNA damage</keyword>
<comment type="catalytic activity">
    <reaction evidence="15 17">
        <text>DNA(n) + a 2'-deoxyribonucleoside 5'-triphosphate = DNA(n+1) + diphosphate</text>
        <dbReference type="Rhea" id="RHEA:22508"/>
        <dbReference type="Rhea" id="RHEA-COMP:17339"/>
        <dbReference type="Rhea" id="RHEA-COMP:17340"/>
        <dbReference type="ChEBI" id="CHEBI:33019"/>
        <dbReference type="ChEBI" id="CHEBI:61560"/>
        <dbReference type="ChEBI" id="CHEBI:173112"/>
        <dbReference type="EC" id="2.7.7.7"/>
    </reaction>
</comment>
<evidence type="ECO:0000256" key="16">
    <source>
        <dbReference type="NCBIfam" id="TIGR00593"/>
    </source>
</evidence>
<dbReference type="Gene3D" id="1.20.1060.10">
    <property type="entry name" value="Taq DNA Polymerase, Chain T, domain 4"/>
    <property type="match status" value="1"/>
</dbReference>
<dbReference type="InterPro" id="IPR008918">
    <property type="entry name" value="HhH2"/>
</dbReference>
<dbReference type="PANTHER" id="PTHR10133:SF27">
    <property type="entry name" value="DNA POLYMERASE NU"/>
    <property type="match status" value="1"/>
</dbReference>
<keyword evidence="6 17" id="KW-0548">Nucleotidyltransferase</keyword>
<dbReference type="CDD" id="cd09898">
    <property type="entry name" value="H3TH_53EXO"/>
    <property type="match status" value="1"/>
</dbReference>
<dbReference type="SUPFAM" id="SSF88723">
    <property type="entry name" value="PIN domain-like"/>
    <property type="match status" value="1"/>
</dbReference>
<evidence type="ECO:0000313" key="22">
    <source>
        <dbReference type="Proteomes" id="UP000254186"/>
    </source>
</evidence>
<evidence type="ECO:0000256" key="2">
    <source>
        <dbReference type="ARBA" id="ARBA00011541"/>
    </source>
</evidence>
<comment type="similarity">
    <text evidence="1 17">Belongs to the DNA polymerase type-A family.</text>
</comment>
<evidence type="ECO:0000256" key="1">
    <source>
        <dbReference type="ARBA" id="ARBA00007705"/>
    </source>
</evidence>
<dbReference type="Gene3D" id="3.30.70.370">
    <property type="match status" value="1"/>
</dbReference>
<keyword evidence="11 17" id="KW-0269">Exonuclease</keyword>
<evidence type="ECO:0000256" key="7">
    <source>
        <dbReference type="ARBA" id="ARBA00022705"/>
    </source>
</evidence>
<keyword evidence="5 17" id="KW-0808">Transferase</keyword>
<dbReference type="InterPro" id="IPR036279">
    <property type="entry name" value="5-3_exonuclease_C_sf"/>
</dbReference>
<dbReference type="Gene3D" id="1.10.150.20">
    <property type="entry name" value="5' to 3' exonuclease, C-terminal subdomain"/>
    <property type="match status" value="2"/>
</dbReference>
<name>A0A377JIM2_HAEPA</name>
<keyword evidence="8" id="KW-0540">Nuclease</keyword>
<dbReference type="FunFam" id="1.10.150.20:FF:000003">
    <property type="entry name" value="DNA polymerase I"/>
    <property type="match status" value="1"/>
</dbReference>
<feature type="domain" description="3'-5' exonuclease" evidence="18">
    <location>
        <begin position="336"/>
        <end position="522"/>
    </location>
</feature>
<dbReference type="Pfam" id="PF00476">
    <property type="entry name" value="DNA_pol_A"/>
    <property type="match status" value="1"/>
</dbReference>
<evidence type="ECO:0000256" key="8">
    <source>
        <dbReference type="ARBA" id="ARBA00022722"/>
    </source>
</evidence>
<dbReference type="InterPro" id="IPR018320">
    <property type="entry name" value="DNA_polymerase_1"/>
</dbReference>
<dbReference type="SUPFAM" id="SSF47807">
    <property type="entry name" value="5' to 3' exonuclease, C-terminal subdomain"/>
    <property type="match status" value="1"/>
</dbReference>
<evidence type="ECO:0000259" key="19">
    <source>
        <dbReference type="SMART" id="SM00475"/>
    </source>
</evidence>
<dbReference type="Pfam" id="PF01612">
    <property type="entry name" value="DNA_pol_A_exo1"/>
    <property type="match status" value="1"/>
</dbReference>
<dbReference type="Proteomes" id="UP000254186">
    <property type="component" value="Unassembled WGS sequence"/>
</dbReference>
<dbReference type="InterPro" id="IPR012337">
    <property type="entry name" value="RNaseH-like_sf"/>
</dbReference>
<evidence type="ECO:0000256" key="9">
    <source>
        <dbReference type="ARBA" id="ARBA00022763"/>
    </source>
</evidence>